<keyword evidence="1" id="KW-0732">Signal</keyword>
<feature type="chain" id="PRO_5003238526" evidence="1">
    <location>
        <begin position="19"/>
        <end position="75"/>
    </location>
</feature>
<dbReference type="EMBL" id="GL698620">
    <property type="protein sequence ID" value="EFY84515.1"/>
    <property type="molecule type" value="Genomic_DNA"/>
</dbReference>
<evidence type="ECO:0000313" key="2">
    <source>
        <dbReference type="EMBL" id="EFY84515.1"/>
    </source>
</evidence>
<dbReference type="RefSeq" id="XP_007815766.1">
    <property type="nucleotide sequence ID" value="XM_007817575.1"/>
</dbReference>
<dbReference type="OrthoDB" id="4940345at2759"/>
<dbReference type="HOGENOM" id="CLU_2868148_0_0_1"/>
<proteinExistence type="predicted"/>
<feature type="signal peptide" evidence="1">
    <location>
        <begin position="1"/>
        <end position="18"/>
    </location>
</feature>
<organism evidence="3">
    <name type="scientific">Metarhizium acridum (strain CQMa 102)</name>
    <dbReference type="NCBI Taxonomy" id="655827"/>
    <lineage>
        <taxon>Eukaryota</taxon>
        <taxon>Fungi</taxon>
        <taxon>Dikarya</taxon>
        <taxon>Ascomycota</taxon>
        <taxon>Pezizomycotina</taxon>
        <taxon>Sordariomycetes</taxon>
        <taxon>Hypocreomycetidae</taxon>
        <taxon>Hypocreales</taxon>
        <taxon>Clavicipitaceae</taxon>
        <taxon>Metarhizium</taxon>
    </lineage>
</organism>
<name>E9EHS8_METAQ</name>
<keyword evidence="3" id="KW-1185">Reference proteome</keyword>
<evidence type="ECO:0000313" key="3">
    <source>
        <dbReference type="Proteomes" id="UP000002499"/>
    </source>
</evidence>
<accession>E9EHS8</accession>
<reference evidence="2 3" key="1">
    <citation type="journal article" date="2011" name="PLoS Genet.">
        <title>Genome sequencing and comparative transcriptomics of the model entomopathogenic fungi Metarhizium anisopliae and M. acridum.</title>
        <authorList>
            <person name="Gao Q."/>
            <person name="Jin K."/>
            <person name="Ying S.H."/>
            <person name="Zhang Y."/>
            <person name="Xiao G."/>
            <person name="Shang Y."/>
            <person name="Duan Z."/>
            <person name="Hu X."/>
            <person name="Xie X.Q."/>
            <person name="Zhou G."/>
            <person name="Peng G."/>
            <person name="Luo Z."/>
            <person name="Huang W."/>
            <person name="Wang B."/>
            <person name="Fang W."/>
            <person name="Wang S."/>
            <person name="Zhong Y."/>
            <person name="Ma L.J."/>
            <person name="St Leger R.J."/>
            <person name="Zhao G.P."/>
            <person name="Pei Y."/>
            <person name="Feng M.G."/>
            <person name="Xia Y."/>
            <person name="Wang C."/>
        </authorList>
    </citation>
    <scope>NUCLEOTIDE SEQUENCE [LARGE SCALE GENOMIC DNA]</scope>
    <source>
        <strain evidence="2 3">CQMa 102</strain>
    </source>
</reference>
<dbReference type="KEGG" id="maw:19253737"/>
<dbReference type="Proteomes" id="UP000002499">
    <property type="component" value="Unassembled WGS sequence"/>
</dbReference>
<evidence type="ECO:0000256" key="1">
    <source>
        <dbReference type="SAM" id="SignalP"/>
    </source>
</evidence>
<dbReference type="AlphaFoldDB" id="E9EHS8"/>
<sequence>MKFFAVAVTVAMALGAQADGPGTQTCISPGFNGCNLDGATCCNSNENFCYIQEGWATGFCKKKEGVPTDGAKPTA</sequence>
<dbReference type="GeneID" id="19253737"/>
<gene>
    <name evidence="2" type="ORF">MAC_09426</name>
</gene>
<protein>
    <submittedName>
        <fullName evidence="2">Uncharacterized protein</fullName>
    </submittedName>
</protein>
<dbReference type="InParanoid" id="E9EHS8"/>